<feature type="compositionally biased region" description="Low complexity" evidence="5">
    <location>
        <begin position="47"/>
        <end position="56"/>
    </location>
</feature>
<evidence type="ECO:0000256" key="6">
    <source>
        <dbReference type="SAM" id="Phobius"/>
    </source>
</evidence>
<dbReference type="Gene3D" id="1.20.1250.20">
    <property type="entry name" value="MFS general substrate transporter like domains"/>
    <property type="match status" value="2"/>
</dbReference>
<dbReference type="SUPFAM" id="SSF103473">
    <property type="entry name" value="MFS general substrate transporter"/>
    <property type="match status" value="1"/>
</dbReference>
<dbReference type="InterPro" id="IPR036259">
    <property type="entry name" value="MFS_trans_sf"/>
</dbReference>
<keyword evidence="2 6" id="KW-0812">Transmembrane</keyword>
<sequence length="466" mass="49976">MAPSVEHELRQIRRPAAATTWSRHSAAEDITPSSAGARPGTQQPAVPTTTTTTTTSPPSPPWLRLKIFGVAFSFFCAGINDSTLGPLVPYMLTSFSIGTGQIAILYASSFIGWFLAAITNPLLTPHLTLGQLLCLGAAVQLVAQCLRPWSPFPLFCVTFALQALGTGYQDAHGNTFVSGVRLAHRWLGLIHAMYALALVMGPLVATSIAAHPSATGRGVVGGSSSWRRTYFVTLGVNLVNLAWVMVAFRDSLGKIHSETARGRADGSTAWSALRDMGVMLKVKDVWLISLFFFFALGASMTSSGWVVDYLVDVRGGRLSKVGYVPTGYSAGLFLGRLLLPEPTYRFGEKRALLVFFAMAIGFQLVFWLVPNVIADATALSVQGFFLGPFFATGVSVASKIFPRKIQAAALSFVFVVAQAGAAIFPSITGLIAEREGVQVLQPMILAQLIAATIFWGVVPKATERRE</sequence>
<accession>A0A9P4YDV4</accession>
<evidence type="ECO:0000256" key="2">
    <source>
        <dbReference type="ARBA" id="ARBA00022692"/>
    </source>
</evidence>
<evidence type="ECO:0000259" key="7">
    <source>
        <dbReference type="PROSITE" id="PS50850"/>
    </source>
</evidence>
<feature type="transmembrane region" description="Helical" evidence="6">
    <location>
        <begin position="104"/>
        <end position="123"/>
    </location>
</feature>
<reference evidence="8" key="1">
    <citation type="journal article" date="2020" name="Phytopathology">
        <title>Genome sequence of the chestnut blight fungus Cryphonectria parasitica EP155: A fundamental resource for an archetypical invasive plant pathogen.</title>
        <authorList>
            <person name="Crouch J.A."/>
            <person name="Dawe A."/>
            <person name="Aerts A."/>
            <person name="Barry K."/>
            <person name="Churchill A.C.L."/>
            <person name="Grimwood J."/>
            <person name="Hillman B."/>
            <person name="Milgroom M.G."/>
            <person name="Pangilinan J."/>
            <person name="Smith M."/>
            <person name="Salamov A."/>
            <person name="Schmutz J."/>
            <person name="Yadav J."/>
            <person name="Grigoriev I.V."/>
            <person name="Nuss D."/>
        </authorList>
    </citation>
    <scope>NUCLEOTIDE SEQUENCE</scope>
    <source>
        <strain evidence="8">EP155</strain>
    </source>
</reference>
<dbReference type="InterPro" id="IPR051788">
    <property type="entry name" value="MFS_Transporter"/>
</dbReference>
<evidence type="ECO:0000313" key="9">
    <source>
        <dbReference type="Proteomes" id="UP000803844"/>
    </source>
</evidence>
<dbReference type="OrthoDB" id="413079at2759"/>
<feature type="compositionally biased region" description="Basic and acidic residues" evidence="5">
    <location>
        <begin position="1"/>
        <end position="11"/>
    </location>
</feature>
<evidence type="ECO:0000256" key="5">
    <source>
        <dbReference type="SAM" id="MobiDB-lite"/>
    </source>
</evidence>
<feature type="transmembrane region" description="Helical" evidence="6">
    <location>
        <begin position="408"/>
        <end position="427"/>
    </location>
</feature>
<organism evidence="8 9">
    <name type="scientific">Cryphonectria parasitica (strain ATCC 38755 / EP155)</name>
    <dbReference type="NCBI Taxonomy" id="660469"/>
    <lineage>
        <taxon>Eukaryota</taxon>
        <taxon>Fungi</taxon>
        <taxon>Dikarya</taxon>
        <taxon>Ascomycota</taxon>
        <taxon>Pezizomycotina</taxon>
        <taxon>Sordariomycetes</taxon>
        <taxon>Sordariomycetidae</taxon>
        <taxon>Diaporthales</taxon>
        <taxon>Cryphonectriaceae</taxon>
        <taxon>Cryphonectria-Endothia species complex</taxon>
        <taxon>Cryphonectria</taxon>
    </lineage>
</organism>
<feature type="domain" description="Major facilitator superfamily (MFS) profile" evidence="7">
    <location>
        <begin position="285"/>
        <end position="466"/>
    </location>
</feature>
<name>A0A9P4YDV4_CRYP1</name>
<dbReference type="FunFam" id="1.20.1250.20:FF:000286">
    <property type="entry name" value="MFS efflux transporter"/>
    <property type="match status" value="1"/>
</dbReference>
<dbReference type="RefSeq" id="XP_040781751.1">
    <property type="nucleotide sequence ID" value="XM_040916331.1"/>
</dbReference>
<comment type="caution">
    <text evidence="8">The sequence shown here is derived from an EMBL/GenBank/DDBJ whole genome shotgun (WGS) entry which is preliminary data.</text>
</comment>
<feature type="region of interest" description="Disordered" evidence="5">
    <location>
        <begin position="1"/>
        <end position="58"/>
    </location>
</feature>
<evidence type="ECO:0000256" key="3">
    <source>
        <dbReference type="ARBA" id="ARBA00022989"/>
    </source>
</evidence>
<evidence type="ECO:0000256" key="4">
    <source>
        <dbReference type="ARBA" id="ARBA00023136"/>
    </source>
</evidence>
<feature type="transmembrane region" description="Helical" evidence="6">
    <location>
        <begin position="351"/>
        <end position="369"/>
    </location>
</feature>
<evidence type="ECO:0000313" key="8">
    <source>
        <dbReference type="EMBL" id="KAF3770790.1"/>
    </source>
</evidence>
<dbReference type="GeneID" id="63833460"/>
<dbReference type="GO" id="GO:0016020">
    <property type="term" value="C:membrane"/>
    <property type="evidence" value="ECO:0007669"/>
    <property type="project" value="UniProtKB-SubCell"/>
</dbReference>
<feature type="transmembrane region" description="Helical" evidence="6">
    <location>
        <begin position="186"/>
        <end position="210"/>
    </location>
</feature>
<evidence type="ECO:0000256" key="1">
    <source>
        <dbReference type="ARBA" id="ARBA00004141"/>
    </source>
</evidence>
<proteinExistence type="predicted"/>
<dbReference type="PANTHER" id="PTHR23514:SF16">
    <property type="entry name" value="TRANSPORTER, PUTATIVE (AFU_ORTHOLOGUE AFUA_2G17270)-RELATED"/>
    <property type="match status" value="1"/>
</dbReference>
<feature type="transmembrane region" description="Helical" evidence="6">
    <location>
        <begin position="67"/>
        <end position="92"/>
    </location>
</feature>
<feature type="transmembrane region" description="Helical" evidence="6">
    <location>
        <begin position="285"/>
        <end position="306"/>
    </location>
</feature>
<gene>
    <name evidence="8" type="ORF">M406DRAFT_245421</name>
</gene>
<dbReference type="InterPro" id="IPR011701">
    <property type="entry name" value="MFS"/>
</dbReference>
<dbReference type="Pfam" id="PF07690">
    <property type="entry name" value="MFS_1"/>
    <property type="match status" value="1"/>
</dbReference>
<keyword evidence="3 6" id="KW-1133">Transmembrane helix</keyword>
<feature type="transmembrane region" description="Helical" evidence="6">
    <location>
        <begin position="321"/>
        <end position="339"/>
    </location>
</feature>
<dbReference type="PANTHER" id="PTHR23514">
    <property type="entry name" value="BYPASS OF STOP CODON PROTEIN 6"/>
    <property type="match status" value="1"/>
</dbReference>
<feature type="transmembrane region" description="Helical" evidence="6">
    <location>
        <begin position="230"/>
        <end position="248"/>
    </location>
</feature>
<dbReference type="PROSITE" id="PS50850">
    <property type="entry name" value="MFS"/>
    <property type="match status" value="1"/>
</dbReference>
<comment type="subcellular location">
    <subcellularLocation>
        <location evidence="1">Membrane</location>
        <topology evidence="1">Multi-pass membrane protein</topology>
    </subcellularLocation>
</comment>
<protein>
    <submittedName>
        <fullName evidence="8">MFS general substrate transporter</fullName>
    </submittedName>
</protein>
<keyword evidence="9" id="KW-1185">Reference proteome</keyword>
<dbReference type="Proteomes" id="UP000803844">
    <property type="component" value="Unassembled WGS sequence"/>
</dbReference>
<dbReference type="GO" id="GO:0022857">
    <property type="term" value="F:transmembrane transporter activity"/>
    <property type="evidence" value="ECO:0007669"/>
    <property type="project" value="InterPro"/>
</dbReference>
<feature type="transmembrane region" description="Helical" evidence="6">
    <location>
        <begin position="439"/>
        <end position="458"/>
    </location>
</feature>
<feature type="transmembrane region" description="Helical" evidence="6">
    <location>
        <begin position="381"/>
        <end position="401"/>
    </location>
</feature>
<keyword evidence="4 6" id="KW-0472">Membrane</keyword>
<dbReference type="AlphaFoldDB" id="A0A9P4YDV4"/>
<dbReference type="EMBL" id="MU032344">
    <property type="protein sequence ID" value="KAF3770790.1"/>
    <property type="molecule type" value="Genomic_DNA"/>
</dbReference>
<dbReference type="InterPro" id="IPR020846">
    <property type="entry name" value="MFS_dom"/>
</dbReference>